<feature type="compositionally biased region" description="Basic and acidic residues" evidence="2">
    <location>
        <begin position="852"/>
        <end position="873"/>
    </location>
</feature>
<sequence>MATPFVRESKRHQSRLELVDLAYIRGLLKEHGYSGVDYYDLGLCLGLLPSTLDKIEQEEPLKDVRRCLTHCLAAWLEKANDVNSDDVPTYDRLIQALRKIGQNSVADGIERENPSHLVDILKLLKKHGYSGVDYYNLGLYLGLFRRTLNDIKQYNKGDVRTGLRECLKAWLERRDIAKSPTYDTLIQALREIGENDVADGIERERAEVSFNSPSSIPSTKRDTVQSTVLDPSHLVDILKLLKKHGYSGVDYYNLGLYLGLFRRTLNDIKQYNKEDVCSCLRDCLKAWLEQKDIAKSPTYDTLIQALREIGENDVADGIERERAEVSFKSPPSSPPAKRGTVHSPDLDISHLVDVLDLLKKHGYSDVNYYDLGLYLGLFPDTLDVIKIANKGDARSCLRECLKTWLKRPDNVMSATYDTLIQALRETEENDVADGIEREIGAKVSFESSPYNSPTKRDTVQSTVLDVTHLVDVLDLLIKHGYSDVNYYDLGLYLGLYAPTLTDIKHYNKGYARSCLRHCLKAWLERRDNVMSSTYDTLIQALRKMGENDVADGIEREIQAEVSFESPPSSPPTKRDTVQLTLSNSDEVFSLLERHGYSGINYYDLGLYLGLYAFRLDTIEIEYERDDRSCLNECLKAWLEQEDNVMSKGGPTYDTLIQALREIGENDVADRIEGKEQIPSAPSASKVQPNYSSNTSIPTEDTSATDRIQEIQNPLIERKIEKWLEEGEVELKITRINMHGAPGAGKTCSLHLLLNEPPPEKLTNSTPIACRAVKATRISIDDKNKKWERVDIEDLLNQLASAEVDKAPKPEDDVPAHSDEPSLEEPPKTELTENQSPENETIKIEPINPMENVRSESKPIKNKQAENKTTEMKSTKQNPAKNKPTKMELVKKMLQAFKEGKSKKFSTNWVYFIDSGGQPAYRELLPLFTRAAALNIITIDLTKDLDEKCMFQYRISQHASPINMNLRYSNCGIIRSTISSEAMLNFVKFPYVTKSEMPDHPHYLILGTRKELVTEEKLKKMNESLIEYKANKKVIPHNKRQGSIIFPVNTLLPAGSNEREKASVELCNTISAFGVAMTIKLPIRLFTFEIALQLEAEKKKRSFLTKGEVTEIGKSLQLDKESDINEALQYLHNVTIILYYHDVDILKDLIFVDPKPILDVLSHLIAVTYVHHTELQMIADPSPSIDERNNLIDFGLFKEDFLKIIGKKFFNKDFNSFHIITLLRHLHIIAEVGEEGDYFFPCALPSYDKLNPAPTKVQPLLIAWEIKNSGTKTLAIPQGLFPLTIVHLLEKKDSVEFTPDPAGNEYYRYNDAMSLCVYIEKEEYTIDIINCYTHIEIHLDESSKEFCPQIRDLVTDAIKRSSDNLKVDKSHIFAFKCLQNKQCYCIVKEDLSSTKCTQCRSHCKVLQGDDDSYRCWFSDCQSFSPG</sequence>
<dbReference type="SUPFAM" id="SSF52540">
    <property type="entry name" value="P-loop containing nucleoside triphosphate hydrolases"/>
    <property type="match status" value="1"/>
</dbReference>
<feature type="region of interest" description="Disordered" evidence="2">
    <location>
        <begin position="323"/>
        <end position="342"/>
    </location>
</feature>
<evidence type="ECO:0000256" key="1">
    <source>
        <dbReference type="ARBA" id="ARBA00022737"/>
    </source>
</evidence>
<feature type="domain" description="Death" evidence="3">
    <location>
        <begin position="248"/>
        <end position="322"/>
    </location>
</feature>
<dbReference type="PROSITE" id="PS50017">
    <property type="entry name" value="DEATH_DOMAIN"/>
    <property type="match status" value="6"/>
</dbReference>
<feature type="domain" description="Death" evidence="3">
    <location>
        <begin position="35"/>
        <end position="113"/>
    </location>
</feature>
<feature type="domain" description="Death" evidence="3">
    <location>
        <begin position="598"/>
        <end position="675"/>
    </location>
</feature>
<keyword evidence="1" id="KW-0677">Repeat</keyword>
<feature type="compositionally biased region" description="Basic and acidic residues" evidence="2">
    <location>
        <begin position="802"/>
        <end position="830"/>
    </location>
</feature>
<feature type="domain" description="Death" evidence="3">
    <location>
        <begin position="485"/>
        <end position="557"/>
    </location>
</feature>
<evidence type="ECO:0000313" key="4">
    <source>
        <dbReference type="EnsemblMetazoa" id="Aqu2.1.28735_001"/>
    </source>
</evidence>
<accession>A0A1X7UL78</accession>
<feature type="region of interest" description="Disordered" evidence="2">
    <location>
        <begin position="674"/>
        <end position="702"/>
    </location>
</feature>
<proteinExistence type="predicted"/>
<dbReference type="PANTHER" id="PTHR15077">
    <property type="entry name" value="FAS-ASSOCIATING DEATH DOMAIN-CONTAINING PROTEIN FADD"/>
    <property type="match status" value="1"/>
</dbReference>
<reference evidence="4" key="1">
    <citation type="submission" date="2017-05" db="UniProtKB">
        <authorList>
            <consortium name="EnsemblMetazoa"/>
        </authorList>
    </citation>
    <scope>IDENTIFICATION</scope>
</reference>
<dbReference type="PANTHER" id="PTHR15077:SF9">
    <property type="entry name" value="C-TERMINAL OF ROC (COR) DOMAIN-CONTAINING PROTEIN"/>
    <property type="match status" value="1"/>
</dbReference>
<dbReference type="InterPro" id="IPR011029">
    <property type="entry name" value="DEATH-like_dom_sf"/>
</dbReference>
<dbReference type="InterPro" id="IPR000488">
    <property type="entry name" value="Death_dom"/>
</dbReference>
<name>A0A1X7UL78_AMPQE</name>
<dbReference type="Gene3D" id="1.10.10.10">
    <property type="entry name" value="Winged helix-like DNA-binding domain superfamily/Winged helix DNA-binding domain"/>
    <property type="match status" value="1"/>
</dbReference>
<dbReference type="InterPro" id="IPR016729">
    <property type="entry name" value="FADD"/>
</dbReference>
<dbReference type="GO" id="GO:0007165">
    <property type="term" value="P:signal transduction"/>
    <property type="evidence" value="ECO:0007669"/>
    <property type="project" value="InterPro"/>
</dbReference>
<dbReference type="InterPro" id="IPR032171">
    <property type="entry name" value="COR-A"/>
</dbReference>
<dbReference type="Pfam" id="PF00531">
    <property type="entry name" value="Death"/>
    <property type="match status" value="5"/>
</dbReference>
<evidence type="ECO:0000256" key="2">
    <source>
        <dbReference type="SAM" id="MobiDB-lite"/>
    </source>
</evidence>
<organism evidence="4">
    <name type="scientific">Amphimedon queenslandica</name>
    <name type="common">Sponge</name>
    <dbReference type="NCBI Taxonomy" id="400682"/>
    <lineage>
        <taxon>Eukaryota</taxon>
        <taxon>Metazoa</taxon>
        <taxon>Porifera</taxon>
        <taxon>Demospongiae</taxon>
        <taxon>Heteroscleromorpha</taxon>
        <taxon>Haplosclerida</taxon>
        <taxon>Niphatidae</taxon>
        <taxon>Amphimedon</taxon>
    </lineage>
</organism>
<feature type="domain" description="Death" evidence="3">
    <location>
        <begin position="367"/>
        <end position="439"/>
    </location>
</feature>
<protein>
    <recommendedName>
        <fullName evidence="3">Death domain-containing protein</fullName>
    </recommendedName>
</protein>
<dbReference type="Gene3D" id="1.10.533.10">
    <property type="entry name" value="Death Domain, Fas"/>
    <property type="match status" value="6"/>
</dbReference>
<dbReference type="InterPro" id="IPR027417">
    <property type="entry name" value="P-loop_NTPase"/>
</dbReference>
<feature type="region of interest" description="Disordered" evidence="2">
    <location>
        <begin position="800"/>
        <end position="882"/>
    </location>
</feature>
<dbReference type="SUPFAM" id="SSF47986">
    <property type="entry name" value="DEATH domain"/>
    <property type="match status" value="5"/>
</dbReference>
<feature type="domain" description="Death" evidence="3">
    <location>
        <begin position="131"/>
        <end position="205"/>
    </location>
</feature>
<dbReference type="InterPro" id="IPR036388">
    <property type="entry name" value="WH-like_DNA-bd_sf"/>
</dbReference>
<feature type="compositionally biased region" description="Polar residues" evidence="2">
    <location>
        <begin position="679"/>
        <end position="702"/>
    </location>
</feature>
<dbReference type="CDD" id="cd01670">
    <property type="entry name" value="Death"/>
    <property type="match status" value="6"/>
</dbReference>
<evidence type="ECO:0000259" key="3">
    <source>
        <dbReference type="PROSITE" id="PS50017"/>
    </source>
</evidence>
<dbReference type="SMART" id="SM00005">
    <property type="entry name" value="DEATH"/>
    <property type="match status" value="5"/>
</dbReference>
<dbReference type="Pfam" id="PF16095">
    <property type="entry name" value="COR-A"/>
    <property type="match status" value="1"/>
</dbReference>
<dbReference type="EnsemblMetazoa" id="Aqu2.1.28735_001">
    <property type="protein sequence ID" value="Aqu2.1.28735_001"/>
    <property type="gene ID" value="Aqu2.1.28735"/>
</dbReference>
<dbReference type="InParanoid" id="A0A1X7UL78"/>